<feature type="transmembrane region" description="Helical" evidence="2">
    <location>
        <begin position="72"/>
        <end position="91"/>
    </location>
</feature>
<keyword evidence="2" id="KW-1133">Transmembrane helix</keyword>
<feature type="domain" description="CAAX prenyl protease 2/Lysostaphin resistance protein A-like" evidence="3">
    <location>
        <begin position="121"/>
        <end position="206"/>
    </location>
</feature>
<dbReference type="Pfam" id="PF02517">
    <property type="entry name" value="Rce1-like"/>
    <property type="match status" value="1"/>
</dbReference>
<dbReference type="GO" id="GO:0004175">
    <property type="term" value="F:endopeptidase activity"/>
    <property type="evidence" value="ECO:0007669"/>
    <property type="project" value="UniProtKB-ARBA"/>
</dbReference>
<comment type="similarity">
    <text evidence="1">Belongs to the UPF0177 family.</text>
</comment>
<dbReference type="InterPro" id="IPR003675">
    <property type="entry name" value="Rce1/LyrA-like_dom"/>
</dbReference>
<proteinExistence type="inferred from homology"/>
<evidence type="ECO:0000313" key="4">
    <source>
        <dbReference type="EMBL" id="BAO73280.1"/>
    </source>
</evidence>
<evidence type="ECO:0000259" key="3">
    <source>
        <dbReference type="Pfam" id="PF02517"/>
    </source>
</evidence>
<reference evidence="4" key="1">
    <citation type="journal article" date="2014" name="Microbiology">
        <title>A streptolysin S homologue is essential for beta-haemolytic Streptococcus constellatus subsp. constellatus cytotoxicity.</title>
        <authorList>
            <person name="Tabata A."/>
            <person name="Sato Y."/>
            <person name="Maya K."/>
            <person name="Nakano K."/>
            <person name="Kikuchi K."/>
            <person name="Whiley R.A."/>
            <person name="Ohkura K."/>
            <person name="Tomoyasu T."/>
            <person name="Nagamune H."/>
        </authorList>
    </citation>
    <scope>NUCLEOTIDE SEQUENCE</scope>
    <source>
        <strain evidence="4">MAS624</strain>
    </source>
</reference>
<feature type="transmembrane region" description="Helical" evidence="2">
    <location>
        <begin position="151"/>
        <end position="168"/>
    </location>
</feature>
<keyword evidence="2" id="KW-0812">Transmembrane</keyword>
<sequence>MNLYTLCLSLCFLLVSLNPSIPMQAIFGRNPSGYGFDLSRFLKAVNAYYVIMFLGIGLLYPRFIQFYGQVSFAYLPLAILLIIGMFLLEVSFSHGLRCLKAQKWLPLKLSFVGAASRPIDVVLTLSLAFFEEMTYRLLWFDILLQKWELPFILVLLITTIFYALNHLLMGKEILYAKLLTGLLYGIIYYWSGNIWLVLFIHIGGNLWIDCLSIYQAKKRGAL</sequence>
<evidence type="ECO:0000256" key="2">
    <source>
        <dbReference type="SAM" id="Phobius"/>
    </source>
</evidence>
<dbReference type="EMBL" id="AB839366">
    <property type="protein sequence ID" value="BAO73280.1"/>
    <property type="molecule type" value="Genomic_DNA"/>
</dbReference>
<evidence type="ECO:0000256" key="1">
    <source>
        <dbReference type="ARBA" id="ARBA00009067"/>
    </source>
</evidence>
<gene>
    <name evidence="4" type="primary">sagE</name>
</gene>
<dbReference type="AlphaFoldDB" id="A0A024F9L8"/>
<feature type="transmembrane region" description="Helical" evidence="2">
    <location>
        <begin position="41"/>
        <end position="60"/>
    </location>
</feature>
<protein>
    <submittedName>
        <fullName evidence="4">SagE protein</fullName>
    </submittedName>
</protein>
<dbReference type="GO" id="GO:0080120">
    <property type="term" value="P:CAAX-box protein maturation"/>
    <property type="evidence" value="ECO:0007669"/>
    <property type="project" value="UniProtKB-ARBA"/>
</dbReference>
<accession>A0A024F9L8</accession>
<organism evidence="4">
    <name type="scientific">Streptococcus anginosus subsp. whileyi</name>
    <dbReference type="NCBI Taxonomy" id="1272910"/>
    <lineage>
        <taxon>Bacteria</taxon>
        <taxon>Bacillati</taxon>
        <taxon>Bacillota</taxon>
        <taxon>Bacilli</taxon>
        <taxon>Lactobacillales</taxon>
        <taxon>Streptococcaceae</taxon>
        <taxon>Streptococcus</taxon>
        <taxon>Streptococcus anginosus group</taxon>
    </lineage>
</organism>
<name>A0A024F9L8_STRAP</name>
<feature type="transmembrane region" description="Helical" evidence="2">
    <location>
        <begin position="188"/>
        <end position="208"/>
    </location>
</feature>
<keyword evidence="2" id="KW-0472">Membrane</keyword>